<dbReference type="InterPro" id="IPR001254">
    <property type="entry name" value="Trypsin_dom"/>
</dbReference>
<dbReference type="InterPro" id="IPR018114">
    <property type="entry name" value="TRYPSIN_HIS"/>
</dbReference>
<dbReference type="Proteomes" id="UP000030742">
    <property type="component" value="Unassembled WGS sequence"/>
</dbReference>
<protein>
    <recommendedName>
        <fullName evidence="8">Peptidase S1 domain-containing protein</fullName>
    </recommendedName>
</protein>
<keyword evidence="7" id="KW-0732">Signal</keyword>
<dbReference type="SUPFAM" id="SSF50494">
    <property type="entry name" value="Trypsin-like serine proteases"/>
    <property type="match status" value="1"/>
</dbReference>
<organism evidence="9 10">
    <name type="scientific">Dendroctonus ponderosae</name>
    <name type="common">Mountain pine beetle</name>
    <dbReference type="NCBI Taxonomy" id="77166"/>
    <lineage>
        <taxon>Eukaryota</taxon>
        <taxon>Metazoa</taxon>
        <taxon>Ecdysozoa</taxon>
        <taxon>Arthropoda</taxon>
        <taxon>Hexapoda</taxon>
        <taxon>Insecta</taxon>
        <taxon>Pterygota</taxon>
        <taxon>Neoptera</taxon>
        <taxon>Endopterygota</taxon>
        <taxon>Coleoptera</taxon>
        <taxon>Polyphaga</taxon>
        <taxon>Cucujiformia</taxon>
        <taxon>Curculionidae</taxon>
        <taxon>Scolytinae</taxon>
        <taxon>Dendroctonus</taxon>
    </lineage>
</organism>
<dbReference type="PANTHER" id="PTHR24276">
    <property type="entry name" value="POLYSERASE-RELATED"/>
    <property type="match status" value="1"/>
</dbReference>
<feature type="chain" id="PRO_5004655775" description="Peptidase S1 domain-containing protein" evidence="7">
    <location>
        <begin position="21"/>
        <end position="268"/>
    </location>
</feature>
<dbReference type="AlphaFoldDB" id="U4TXR1"/>
<dbReference type="OrthoDB" id="10051896at2759"/>
<evidence type="ECO:0000256" key="3">
    <source>
        <dbReference type="ARBA" id="ARBA00022801"/>
    </source>
</evidence>
<dbReference type="Gene3D" id="2.40.10.10">
    <property type="entry name" value="Trypsin-like serine proteases"/>
    <property type="match status" value="1"/>
</dbReference>
<feature type="domain" description="Peptidase S1" evidence="8">
    <location>
        <begin position="39"/>
        <end position="262"/>
    </location>
</feature>
<evidence type="ECO:0000256" key="1">
    <source>
        <dbReference type="ARBA" id="ARBA00007664"/>
    </source>
</evidence>
<evidence type="ECO:0000256" key="7">
    <source>
        <dbReference type="SAM" id="SignalP"/>
    </source>
</evidence>
<dbReference type="PROSITE" id="PS00134">
    <property type="entry name" value="TRYPSIN_HIS"/>
    <property type="match status" value="1"/>
</dbReference>
<dbReference type="InterPro" id="IPR043504">
    <property type="entry name" value="Peptidase_S1_PA_chymotrypsin"/>
</dbReference>
<accession>U4TXR1</accession>
<dbReference type="GO" id="GO:0004252">
    <property type="term" value="F:serine-type endopeptidase activity"/>
    <property type="evidence" value="ECO:0007669"/>
    <property type="project" value="InterPro"/>
</dbReference>
<evidence type="ECO:0000256" key="5">
    <source>
        <dbReference type="ARBA" id="ARBA00023157"/>
    </source>
</evidence>
<keyword evidence="5" id="KW-1015">Disulfide bond</keyword>
<dbReference type="PANTHER" id="PTHR24276:SF91">
    <property type="entry name" value="AT26814P-RELATED"/>
    <property type="match status" value="1"/>
</dbReference>
<dbReference type="STRING" id="77166.U4TXR1"/>
<dbReference type="PROSITE" id="PS00135">
    <property type="entry name" value="TRYPSIN_SER"/>
    <property type="match status" value="1"/>
</dbReference>
<name>U4TXR1_DENPD</name>
<dbReference type="CDD" id="cd00190">
    <property type="entry name" value="Tryp_SPc"/>
    <property type="match status" value="1"/>
</dbReference>
<comment type="similarity">
    <text evidence="1">Belongs to the peptidase S1 family.</text>
</comment>
<evidence type="ECO:0000256" key="4">
    <source>
        <dbReference type="ARBA" id="ARBA00022825"/>
    </source>
</evidence>
<evidence type="ECO:0000313" key="10">
    <source>
        <dbReference type="Proteomes" id="UP000030742"/>
    </source>
</evidence>
<dbReference type="Pfam" id="PF00089">
    <property type="entry name" value="Trypsin"/>
    <property type="match status" value="1"/>
</dbReference>
<evidence type="ECO:0000256" key="6">
    <source>
        <dbReference type="RuleBase" id="RU363034"/>
    </source>
</evidence>
<dbReference type="InterPro" id="IPR050430">
    <property type="entry name" value="Peptidase_S1"/>
</dbReference>
<keyword evidence="4 6" id="KW-0720">Serine protease</keyword>
<gene>
    <name evidence="9" type="ORF">D910_02218</name>
</gene>
<dbReference type="InterPro" id="IPR009003">
    <property type="entry name" value="Peptidase_S1_PA"/>
</dbReference>
<dbReference type="SMART" id="SM00020">
    <property type="entry name" value="Tryp_SPc"/>
    <property type="match status" value="1"/>
</dbReference>
<dbReference type="FunFam" id="2.40.10.10:FF:000034">
    <property type="entry name" value="Eupolytin"/>
    <property type="match status" value="1"/>
</dbReference>
<evidence type="ECO:0000259" key="8">
    <source>
        <dbReference type="PROSITE" id="PS50240"/>
    </source>
</evidence>
<dbReference type="InterPro" id="IPR001314">
    <property type="entry name" value="Peptidase_S1A"/>
</dbReference>
<reference evidence="9 10" key="1">
    <citation type="journal article" date="2013" name="Genome Biol.">
        <title>Draft genome of the mountain pine beetle, Dendroctonus ponderosae Hopkins, a major forest pest.</title>
        <authorList>
            <person name="Keeling C.I."/>
            <person name="Yuen M.M."/>
            <person name="Liao N.Y."/>
            <person name="Docking T.R."/>
            <person name="Chan S.K."/>
            <person name="Taylor G.A."/>
            <person name="Palmquist D.L."/>
            <person name="Jackman S.D."/>
            <person name="Nguyen A."/>
            <person name="Li M."/>
            <person name="Henderson H."/>
            <person name="Janes J.K."/>
            <person name="Zhao Y."/>
            <person name="Pandoh P."/>
            <person name="Moore R."/>
            <person name="Sperling F.A."/>
            <person name="Huber D.P."/>
            <person name="Birol I."/>
            <person name="Jones S.J."/>
            <person name="Bohlmann J."/>
        </authorList>
    </citation>
    <scope>NUCLEOTIDE SEQUENCE</scope>
</reference>
<proteinExistence type="inferred from homology"/>
<feature type="signal peptide" evidence="7">
    <location>
        <begin position="1"/>
        <end position="20"/>
    </location>
</feature>
<dbReference type="InterPro" id="IPR033116">
    <property type="entry name" value="TRYPSIN_SER"/>
</dbReference>
<keyword evidence="2 6" id="KW-0645">Protease</keyword>
<evidence type="ECO:0000256" key="2">
    <source>
        <dbReference type="ARBA" id="ARBA00022670"/>
    </source>
</evidence>
<evidence type="ECO:0000313" key="9">
    <source>
        <dbReference type="EMBL" id="ERL84793.1"/>
    </source>
</evidence>
<keyword evidence="3 6" id="KW-0378">Hydrolase</keyword>
<dbReference type="PRINTS" id="PR00722">
    <property type="entry name" value="CHYMOTRYPSIN"/>
</dbReference>
<sequence length="268" mass="28280">MTVIYLSGIFFLIFCAFANGNPISNSSLRRISQNSFVRIVGGQDADIADYPYQVSVLIDGQHACGGSIIANNFILSAAHCFAEESRASHITIRAGSTYRTTGGQVVQTKTITAHPNFNEDTYDYDIAVVELASPLVLGTNVQTVSLPPSGTAFSNGENSVATGWGLTRNDGDLADVLQVVTLPLITTATCKSNYYGSAISSRMFCAGAAGKDSCFGDSGGPLVSDSIQLGIVSWGDVCGQASTPGVYTKVTEFLSFINNIISVKKKTL</sequence>
<dbReference type="MEROPS" id="S01.A81"/>
<dbReference type="PROSITE" id="PS50240">
    <property type="entry name" value="TRYPSIN_DOM"/>
    <property type="match status" value="1"/>
</dbReference>
<dbReference type="GO" id="GO:0006508">
    <property type="term" value="P:proteolysis"/>
    <property type="evidence" value="ECO:0007669"/>
    <property type="project" value="UniProtKB-KW"/>
</dbReference>
<dbReference type="EMBL" id="KB631625">
    <property type="protein sequence ID" value="ERL84793.1"/>
    <property type="molecule type" value="Genomic_DNA"/>
</dbReference>